<dbReference type="EMBL" id="MW794308">
    <property type="protein sequence ID" value="QYB20410.1"/>
    <property type="molecule type" value="Genomic_DNA"/>
</dbReference>
<dbReference type="GO" id="GO:0016020">
    <property type="term" value="C:membrane"/>
    <property type="evidence" value="ECO:0007669"/>
    <property type="project" value="InterPro"/>
</dbReference>
<proteinExistence type="predicted"/>
<dbReference type="GeneID" id="60235981"/>
<evidence type="ECO:0000313" key="3">
    <source>
        <dbReference type="EMBL" id="QOE17497.1"/>
    </source>
</evidence>
<dbReference type="InterPro" id="IPR027434">
    <property type="entry name" value="Homing_endonucl"/>
</dbReference>
<dbReference type="EMBL" id="MN881998">
    <property type="protein sequence ID" value="QOE17497.1"/>
    <property type="molecule type" value="Genomic_DNA"/>
</dbReference>
<sequence>MRYVKVKIGTVIIGTAFIAVGLWRVLAYHSTDNHHLGYQGFILYLFNTIASLYTKCNKLGPLRCQNVGIPGKAGLPRIPMLCLLTGLCLERTKSAPSLYSSSVRSYRWRAGKGVKKNSLRYYSSSKLESNKLDPYFVTGLTEAEGSFSILKCRDARAKFGMTTMLRFKITMLVNEIALLEKVKAFFGVGSVDVDEKRGTVDYAVRDKTSLGVIKNHFIKYPLRGTKFLDFEDFVQALELMEQNLHRSEVGIKLLFSLSEGMNSLRKDYSKMPPVHVIKGNLEHIPLDGNYINGFIAGDGCLYLRTKSNFGSMGIQISQHVNNSCLIREILYYFQPNLNVFTLGKGKKSVQITIGGKKIWNKVIYPHFLNYPMHGSKVLRLKKMLAIANIIESGEHLKRVGKTVVFKPEYKEIILKIWNDDYAPE</sequence>
<dbReference type="EMBL" id="MW794303">
    <property type="protein sequence ID" value="QYB19997.1"/>
    <property type="molecule type" value="Genomic_DNA"/>
</dbReference>
<dbReference type="RefSeq" id="YP_009945133.1">
    <property type="nucleotide sequence ID" value="NC_051483.1"/>
</dbReference>
<dbReference type="EMBL" id="MW794302">
    <property type="protein sequence ID" value="QYB19912.1"/>
    <property type="molecule type" value="Genomic_DNA"/>
</dbReference>
<keyword evidence="3" id="KW-0540">Nuclease</keyword>
<dbReference type="GO" id="GO:0005739">
    <property type="term" value="C:mitochondrion"/>
    <property type="evidence" value="ECO:0007669"/>
    <property type="project" value="UniProtKB-ARBA"/>
</dbReference>
<dbReference type="InterPro" id="IPR051289">
    <property type="entry name" value="LAGLIDADG_Endonuclease"/>
</dbReference>
<dbReference type="Gene3D" id="3.10.28.10">
    <property type="entry name" value="Homing endonucleases"/>
    <property type="match status" value="2"/>
</dbReference>
<reference evidence="3" key="1">
    <citation type="journal article" date="2020" name="Sci. Rep.">
        <title>First characterization of the complete mitochondrial genome of fungal plant-pathogen Monilinia laxa which represents the mobile intron rich structure.</title>
        <authorList>
            <person name="Yildiz G."/>
            <person name="Ozkilinc H."/>
        </authorList>
    </citation>
    <scope>NUCLEOTIDE SEQUENCE</scope>
</reference>
<evidence type="ECO:0000313" key="4">
    <source>
        <dbReference type="EMBL" id="QYB19912.1"/>
    </source>
</evidence>
<protein>
    <submittedName>
        <fullName evidence="3">LAGLIDADG endonuclease</fullName>
    </submittedName>
</protein>
<reference evidence="4" key="2">
    <citation type="journal article" date="2021" name="Front. Microbiol.">
        <title>Pan-Mitogenomics Approach Discovers Diversity and Dynamism in the Prominent Brown Rot Fungal Pathogens.</title>
        <authorList>
            <person name="Yildiz G."/>
            <person name="Ozkilinc H."/>
        </authorList>
    </citation>
    <scope>NUCLEOTIDE SEQUENCE</scope>
</reference>
<dbReference type="PANTHER" id="PTHR36181">
    <property type="entry name" value="INTRON-ENCODED ENDONUCLEASE AI3-RELATED"/>
    <property type="match status" value="1"/>
</dbReference>
<dbReference type="Pfam" id="PF00510">
    <property type="entry name" value="COX3"/>
    <property type="match status" value="1"/>
</dbReference>
<accession>A0A7L8EYL4</accession>
<dbReference type="EMBL" id="MW794307">
    <property type="protein sequence ID" value="QYB20325.1"/>
    <property type="molecule type" value="Genomic_DNA"/>
</dbReference>
<name>A0A7L8EYL4_MONLA</name>
<evidence type="ECO:0000259" key="2">
    <source>
        <dbReference type="Pfam" id="PF00961"/>
    </source>
</evidence>
<dbReference type="AlphaFoldDB" id="A0A7L8EYL4"/>
<dbReference type="InterPro" id="IPR000298">
    <property type="entry name" value="Cyt_c_oxidase-like_su3"/>
</dbReference>
<dbReference type="EMBL" id="MW794306">
    <property type="protein sequence ID" value="QYB20240.1"/>
    <property type="molecule type" value="Genomic_DNA"/>
</dbReference>
<dbReference type="SUPFAM" id="SSF55608">
    <property type="entry name" value="Homing endonucleases"/>
    <property type="match status" value="2"/>
</dbReference>
<gene>
    <name evidence="4" type="primary">HE</name>
</gene>
<keyword evidence="3" id="KW-0255">Endonuclease</keyword>
<dbReference type="GO" id="GO:0004129">
    <property type="term" value="F:cytochrome-c oxidase activity"/>
    <property type="evidence" value="ECO:0007669"/>
    <property type="project" value="InterPro"/>
</dbReference>
<dbReference type="Pfam" id="PF00961">
    <property type="entry name" value="LAGLIDADG_1"/>
    <property type="match status" value="2"/>
</dbReference>
<feature type="domain" description="Homing endonuclease LAGLIDADG" evidence="2">
    <location>
        <begin position="138"/>
        <end position="236"/>
    </location>
</feature>
<evidence type="ECO:0000259" key="1">
    <source>
        <dbReference type="Pfam" id="PF00510"/>
    </source>
</evidence>
<dbReference type="EMBL" id="MW794305">
    <property type="protein sequence ID" value="QYB20089.1"/>
    <property type="molecule type" value="Genomic_DNA"/>
</dbReference>
<feature type="domain" description="Heme-copper oxidase subunit III family profile" evidence="1">
    <location>
        <begin position="11"/>
        <end position="45"/>
    </location>
</feature>
<dbReference type="InterPro" id="IPR004860">
    <property type="entry name" value="LAGLIDADG_dom"/>
</dbReference>
<feature type="domain" description="Homing endonuclease LAGLIDADG" evidence="2">
    <location>
        <begin position="292"/>
        <end position="384"/>
    </location>
</feature>
<dbReference type="GO" id="GO:0004519">
    <property type="term" value="F:endonuclease activity"/>
    <property type="evidence" value="ECO:0007669"/>
    <property type="project" value="UniProtKB-KW"/>
</dbReference>
<keyword evidence="3" id="KW-0378">Hydrolase</keyword>
<geneLocation type="mitochondrion" evidence="3"/>
<organism evidence="3">
    <name type="scientific">Monilinia laxa</name>
    <name type="common">Brown rot fungus</name>
    <name type="synonym">Sclerotinia laxa</name>
    <dbReference type="NCBI Taxonomy" id="61186"/>
    <lineage>
        <taxon>Eukaryota</taxon>
        <taxon>Fungi</taxon>
        <taxon>Dikarya</taxon>
        <taxon>Ascomycota</taxon>
        <taxon>Pezizomycotina</taxon>
        <taxon>Leotiomycetes</taxon>
        <taxon>Helotiales</taxon>
        <taxon>Sclerotiniaceae</taxon>
        <taxon>Monilinia</taxon>
    </lineage>
</organism>
<dbReference type="PANTHER" id="PTHR36181:SF4">
    <property type="entry name" value="LAGLIDADG ENDONUCLEASE"/>
    <property type="match status" value="1"/>
</dbReference>
<keyword evidence="3" id="KW-0496">Mitochondrion</keyword>